<evidence type="ECO:0000256" key="2">
    <source>
        <dbReference type="ARBA" id="ARBA00022448"/>
    </source>
</evidence>
<dbReference type="Proteomes" id="UP000674938">
    <property type="component" value="Unassembled WGS sequence"/>
</dbReference>
<dbReference type="InterPro" id="IPR051393">
    <property type="entry name" value="ABC_transporter_permease"/>
</dbReference>
<dbReference type="PANTHER" id="PTHR30193">
    <property type="entry name" value="ABC TRANSPORTER PERMEASE PROTEIN"/>
    <property type="match status" value="1"/>
</dbReference>
<comment type="subcellular location">
    <subcellularLocation>
        <location evidence="1 7">Cell membrane</location>
        <topology evidence="1 7">Multi-pass membrane protein</topology>
    </subcellularLocation>
</comment>
<accession>A0A940PEA9</accession>
<feature type="transmembrane region" description="Helical" evidence="7">
    <location>
        <begin position="163"/>
        <end position="186"/>
    </location>
</feature>
<evidence type="ECO:0000256" key="6">
    <source>
        <dbReference type="ARBA" id="ARBA00023136"/>
    </source>
</evidence>
<feature type="domain" description="ABC transmembrane type-1" evidence="8">
    <location>
        <begin position="78"/>
        <end position="292"/>
    </location>
</feature>
<comment type="similarity">
    <text evidence="7">Belongs to the binding-protein-dependent transport system permease family.</text>
</comment>
<dbReference type="EMBL" id="JAEEGA010000013">
    <property type="protein sequence ID" value="MBP1043007.1"/>
    <property type="molecule type" value="Genomic_DNA"/>
</dbReference>
<evidence type="ECO:0000256" key="3">
    <source>
        <dbReference type="ARBA" id="ARBA00022475"/>
    </source>
</evidence>
<keyword evidence="3" id="KW-1003">Cell membrane</keyword>
<evidence type="ECO:0000313" key="10">
    <source>
        <dbReference type="Proteomes" id="UP000674938"/>
    </source>
</evidence>
<keyword evidence="6 7" id="KW-0472">Membrane</keyword>
<feature type="transmembrane region" description="Helical" evidence="7">
    <location>
        <begin position="18"/>
        <end position="38"/>
    </location>
</feature>
<dbReference type="RefSeq" id="WP_209530819.1">
    <property type="nucleotide sequence ID" value="NZ_JAEEGA010000013.1"/>
</dbReference>
<proteinExistence type="inferred from homology"/>
<gene>
    <name evidence="9" type="ORF">I6N95_18490</name>
</gene>
<evidence type="ECO:0000256" key="5">
    <source>
        <dbReference type="ARBA" id="ARBA00022989"/>
    </source>
</evidence>
<keyword evidence="5 7" id="KW-1133">Transmembrane helix</keyword>
<dbReference type="CDD" id="cd06261">
    <property type="entry name" value="TM_PBP2"/>
    <property type="match status" value="1"/>
</dbReference>
<dbReference type="InterPro" id="IPR035906">
    <property type="entry name" value="MetI-like_sf"/>
</dbReference>
<evidence type="ECO:0000259" key="8">
    <source>
        <dbReference type="PROSITE" id="PS50928"/>
    </source>
</evidence>
<feature type="transmembrane region" description="Helical" evidence="7">
    <location>
        <begin position="82"/>
        <end position="103"/>
    </location>
</feature>
<protein>
    <submittedName>
        <fullName evidence="9">Sugar ABC transporter permease</fullName>
    </submittedName>
</protein>
<dbReference type="InterPro" id="IPR000515">
    <property type="entry name" value="MetI-like"/>
</dbReference>
<keyword evidence="4 7" id="KW-0812">Transmembrane</keyword>
<reference evidence="9" key="1">
    <citation type="submission" date="2020-12" db="EMBL/GenBank/DDBJ databases">
        <title>Vagococcus allomyrinae sp. nov. and Enterococcus lavae sp. nov., isolated from the larvae of Allomyrina dichotoma.</title>
        <authorList>
            <person name="Lee S.D."/>
        </authorList>
    </citation>
    <scope>NUCLEOTIDE SEQUENCE</scope>
    <source>
        <strain evidence="9">BWB3-3</strain>
    </source>
</reference>
<evidence type="ECO:0000256" key="1">
    <source>
        <dbReference type="ARBA" id="ARBA00004651"/>
    </source>
</evidence>
<evidence type="ECO:0000313" key="9">
    <source>
        <dbReference type="EMBL" id="MBP1043007.1"/>
    </source>
</evidence>
<name>A0A940PEA9_9ENTE</name>
<dbReference type="AlphaFoldDB" id="A0A940PEA9"/>
<sequence>MKKGAITIFGKKYDKEGLFTAILFASPLLLGILIFYLIPMVQNAFYSFTQWGQFGGYTFTGLANYQKLLTDPTVLSALKNTITYAVFTVPLGVAISIVIAVLLNNKIKGISFYRVIYFLPAVTMTSAVAMIWKWMFNSEYGIINQLLSMIGIAGPNWLTDSRWAMIALVMVGVWSSLGTSIVLYLAGLQGVSSSFYEAADMDGAGPIRKFFSITLPLLTPTVFFNLITSLISALQVYDLIFLMYSETNPALKSVQSLSYLFYRNAFVYNDKGYAAAISVVLLLITLLITVINFRFQKKWVHY</sequence>
<feature type="transmembrane region" description="Helical" evidence="7">
    <location>
        <begin position="217"/>
        <end position="237"/>
    </location>
</feature>
<keyword evidence="10" id="KW-1185">Reference proteome</keyword>
<dbReference type="Gene3D" id="1.10.3720.10">
    <property type="entry name" value="MetI-like"/>
    <property type="match status" value="1"/>
</dbReference>
<feature type="transmembrane region" description="Helical" evidence="7">
    <location>
        <begin position="273"/>
        <end position="293"/>
    </location>
</feature>
<dbReference type="PANTHER" id="PTHR30193:SF37">
    <property type="entry name" value="INNER MEMBRANE ABC TRANSPORTER PERMEASE PROTEIN YCJO"/>
    <property type="match status" value="1"/>
</dbReference>
<dbReference type="GO" id="GO:0055085">
    <property type="term" value="P:transmembrane transport"/>
    <property type="evidence" value="ECO:0007669"/>
    <property type="project" value="InterPro"/>
</dbReference>
<dbReference type="SUPFAM" id="SSF161098">
    <property type="entry name" value="MetI-like"/>
    <property type="match status" value="1"/>
</dbReference>
<dbReference type="Pfam" id="PF00528">
    <property type="entry name" value="BPD_transp_1"/>
    <property type="match status" value="1"/>
</dbReference>
<dbReference type="GO" id="GO:0005886">
    <property type="term" value="C:plasma membrane"/>
    <property type="evidence" value="ECO:0007669"/>
    <property type="project" value="UniProtKB-SubCell"/>
</dbReference>
<keyword evidence="2 7" id="KW-0813">Transport</keyword>
<comment type="caution">
    <text evidence="9">The sequence shown here is derived from an EMBL/GenBank/DDBJ whole genome shotgun (WGS) entry which is preliminary data.</text>
</comment>
<evidence type="ECO:0000256" key="4">
    <source>
        <dbReference type="ARBA" id="ARBA00022692"/>
    </source>
</evidence>
<evidence type="ECO:0000256" key="7">
    <source>
        <dbReference type="RuleBase" id="RU363032"/>
    </source>
</evidence>
<feature type="transmembrane region" description="Helical" evidence="7">
    <location>
        <begin position="115"/>
        <end position="135"/>
    </location>
</feature>
<dbReference type="PROSITE" id="PS50928">
    <property type="entry name" value="ABC_TM1"/>
    <property type="match status" value="1"/>
</dbReference>
<organism evidence="9 10">
    <name type="scientific">Vagococcus allomyrinae</name>
    <dbReference type="NCBI Taxonomy" id="2794353"/>
    <lineage>
        <taxon>Bacteria</taxon>
        <taxon>Bacillati</taxon>
        <taxon>Bacillota</taxon>
        <taxon>Bacilli</taxon>
        <taxon>Lactobacillales</taxon>
        <taxon>Enterococcaceae</taxon>
        <taxon>Vagococcus</taxon>
    </lineage>
</organism>